<dbReference type="EMBL" id="BGPR01006986">
    <property type="protein sequence ID" value="GBN23355.1"/>
    <property type="molecule type" value="Genomic_DNA"/>
</dbReference>
<reference evidence="1 2" key="1">
    <citation type="journal article" date="2019" name="Sci. Rep.">
        <title>Orb-weaving spider Araneus ventricosus genome elucidates the spidroin gene catalogue.</title>
        <authorList>
            <person name="Kono N."/>
            <person name="Nakamura H."/>
            <person name="Ohtoshi R."/>
            <person name="Moran D.A.P."/>
            <person name="Shinohara A."/>
            <person name="Yoshida Y."/>
            <person name="Fujiwara M."/>
            <person name="Mori M."/>
            <person name="Tomita M."/>
            <person name="Arakawa K."/>
        </authorList>
    </citation>
    <scope>NUCLEOTIDE SEQUENCE [LARGE SCALE GENOMIC DNA]</scope>
</reference>
<evidence type="ECO:0000313" key="1">
    <source>
        <dbReference type="EMBL" id="GBN23355.1"/>
    </source>
</evidence>
<proteinExistence type="predicted"/>
<sequence length="110" mass="12272">MISLSNSSSPAPSSLLPHQIRQITLLDQHFSSPLTNHSKQTYRQTDRQTRSYVIGKLGGAPPPWDSLRRNAGVIERGLSLYNQIIRALEPGDESTCVDECVHIHIYVCVC</sequence>
<accession>A0A4Y2M8B6</accession>
<keyword evidence="2" id="KW-1185">Reference proteome</keyword>
<evidence type="ECO:0000313" key="2">
    <source>
        <dbReference type="Proteomes" id="UP000499080"/>
    </source>
</evidence>
<protein>
    <submittedName>
        <fullName evidence="1">Uncharacterized protein</fullName>
    </submittedName>
</protein>
<gene>
    <name evidence="1" type="ORF">AVEN_14745_1</name>
</gene>
<dbReference type="AlphaFoldDB" id="A0A4Y2M8B6"/>
<organism evidence="1 2">
    <name type="scientific">Araneus ventricosus</name>
    <name type="common">Orbweaver spider</name>
    <name type="synonym">Epeira ventricosa</name>
    <dbReference type="NCBI Taxonomy" id="182803"/>
    <lineage>
        <taxon>Eukaryota</taxon>
        <taxon>Metazoa</taxon>
        <taxon>Ecdysozoa</taxon>
        <taxon>Arthropoda</taxon>
        <taxon>Chelicerata</taxon>
        <taxon>Arachnida</taxon>
        <taxon>Araneae</taxon>
        <taxon>Araneomorphae</taxon>
        <taxon>Entelegynae</taxon>
        <taxon>Araneoidea</taxon>
        <taxon>Araneidae</taxon>
        <taxon>Araneus</taxon>
    </lineage>
</organism>
<name>A0A4Y2M8B6_ARAVE</name>
<dbReference type="Proteomes" id="UP000499080">
    <property type="component" value="Unassembled WGS sequence"/>
</dbReference>
<comment type="caution">
    <text evidence="1">The sequence shown here is derived from an EMBL/GenBank/DDBJ whole genome shotgun (WGS) entry which is preliminary data.</text>
</comment>